<feature type="compositionally biased region" description="Basic residues" evidence="2">
    <location>
        <begin position="13"/>
        <end position="22"/>
    </location>
</feature>
<dbReference type="SUPFAM" id="SSF63817">
    <property type="entry name" value="Sortase"/>
    <property type="match status" value="1"/>
</dbReference>
<gene>
    <name evidence="3" type="ORF">GCM10025791_25500</name>
</gene>
<dbReference type="InterPro" id="IPR005754">
    <property type="entry name" value="Sortase"/>
</dbReference>
<sequence length="220" mass="23954">MKTSAMAITSNSKQHRARPARPTKHSATLFTLLATAALCFAQSGYIQVKAITAQWLIANAWAKTLASQELGQRPWPWLDTWPVAKLSVPGLDEEWLVLEGLQGQSLAFGPGRLQWQLPTATAGQTGLQLIAAHNDTHFRSLAKLATGDTVKLQNHFGGWRTYQVVQISTLAADDGTVTVDAGQVDSDDLFLMTCDGAFQALAANQRRLLAHLKPVLRKLS</sequence>
<dbReference type="AlphaFoldDB" id="A0AAV3U382"/>
<dbReference type="CDD" id="cd05828">
    <property type="entry name" value="Sortase_D_1"/>
    <property type="match status" value="1"/>
</dbReference>
<feature type="compositionally biased region" description="Polar residues" evidence="2">
    <location>
        <begin position="1"/>
        <end position="12"/>
    </location>
</feature>
<protein>
    <recommendedName>
        <fullName evidence="5">Class GN sortase</fullName>
    </recommendedName>
</protein>
<reference evidence="4" key="1">
    <citation type="journal article" date="2019" name="Int. J. Syst. Evol. Microbiol.">
        <title>The Global Catalogue of Microorganisms (GCM) 10K type strain sequencing project: providing services to taxonomists for standard genome sequencing and annotation.</title>
        <authorList>
            <consortium name="The Broad Institute Genomics Platform"/>
            <consortium name="The Broad Institute Genome Sequencing Center for Infectious Disease"/>
            <person name="Wu L."/>
            <person name="Ma J."/>
        </authorList>
    </citation>
    <scope>NUCLEOTIDE SEQUENCE [LARGE SCALE GENOMIC DNA]</scope>
    <source>
        <strain evidence="4">JCM 19134</strain>
    </source>
</reference>
<evidence type="ECO:0000313" key="3">
    <source>
        <dbReference type="EMBL" id="GAA4945245.1"/>
    </source>
</evidence>
<dbReference type="Proteomes" id="UP001409585">
    <property type="component" value="Unassembled WGS sequence"/>
</dbReference>
<evidence type="ECO:0000256" key="2">
    <source>
        <dbReference type="SAM" id="MobiDB-lite"/>
    </source>
</evidence>
<dbReference type="GO" id="GO:0016787">
    <property type="term" value="F:hydrolase activity"/>
    <property type="evidence" value="ECO:0007669"/>
    <property type="project" value="UniProtKB-KW"/>
</dbReference>
<accession>A0AAV3U382</accession>
<evidence type="ECO:0000313" key="4">
    <source>
        <dbReference type="Proteomes" id="UP001409585"/>
    </source>
</evidence>
<keyword evidence="4" id="KW-1185">Reference proteome</keyword>
<dbReference type="EMBL" id="BAABLX010000024">
    <property type="protein sequence ID" value="GAA4945245.1"/>
    <property type="molecule type" value="Genomic_DNA"/>
</dbReference>
<keyword evidence="1" id="KW-0378">Hydrolase</keyword>
<name>A0AAV3U382_9ALTE</name>
<dbReference type="InterPro" id="IPR023365">
    <property type="entry name" value="Sortase_dom-sf"/>
</dbReference>
<dbReference type="Pfam" id="PF04203">
    <property type="entry name" value="Sortase"/>
    <property type="match status" value="1"/>
</dbReference>
<comment type="caution">
    <text evidence="3">The sequence shown here is derived from an EMBL/GenBank/DDBJ whole genome shotgun (WGS) entry which is preliminary data.</text>
</comment>
<proteinExistence type="predicted"/>
<dbReference type="InterPro" id="IPR041999">
    <property type="entry name" value="Sortase_D_1"/>
</dbReference>
<feature type="region of interest" description="Disordered" evidence="2">
    <location>
        <begin position="1"/>
        <end position="22"/>
    </location>
</feature>
<evidence type="ECO:0000256" key="1">
    <source>
        <dbReference type="ARBA" id="ARBA00022801"/>
    </source>
</evidence>
<dbReference type="Gene3D" id="2.40.260.10">
    <property type="entry name" value="Sortase"/>
    <property type="match status" value="1"/>
</dbReference>
<evidence type="ECO:0008006" key="5">
    <source>
        <dbReference type="Google" id="ProtNLM"/>
    </source>
</evidence>
<dbReference type="RefSeq" id="WP_345423079.1">
    <property type="nucleotide sequence ID" value="NZ_AP031496.1"/>
</dbReference>
<organism evidence="3 4">
    <name type="scientific">Halioxenophilus aromaticivorans</name>
    <dbReference type="NCBI Taxonomy" id="1306992"/>
    <lineage>
        <taxon>Bacteria</taxon>
        <taxon>Pseudomonadati</taxon>
        <taxon>Pseudomonadota</taxon>
        <taxon>Gammaproteobacteria</taxon>
        <taxon>Alteromonadales</taxon>
        <taxon>Alteromonadaceae</taxon>
        <taxon>Halioxenophilus</taxon>
    </lineage>
</organism>